<feature type="compositionally biased region" description="Acidic residues" evidence="1">
    <location>
        <begin position="221"/>
        <end position="232"/>
    </location>
</feature>
<gene>
    <name evidence="2" type="ORF">RM445_10540</name>
</gene>
<dbReference type="Proteomes" id="UP001183202">
    <property type="component" value="Unassembled WGS sequence"/>
</dbReference>
<reference evidence="3" key="1">
    <citation type="submission" date="2023-07" db="EMBL/GenBank/DDBJ databases">
        <title>30 novel species of actinomycetes from the DSMZ collection.</title>
        <authorList>
            <person name="Nouioui I."/>
        </authorList>
    </citation>
    <scope>NUCLEOTIDE SEQUENCE [LARGE SCALE GENOMIC DNA]</scope>
    <source>
        <strain evidence="3">DSM 45834</strain>
    </source>
</reference>
<name>A0ABU2N872_9PSEU</name>
<comment type="caution">
    <text evidence="2">The sequence shown here is derived from an EMBL/GenBank/DDBJ whole genome shotgun (WGS) entry which is preliminary data.</text>
</comment>
<evidence type="ECO:0000313" key="2">
    <source>
        <dbReference type="EMBL" id="MDT0349960.1"/>
    </source>
</evidence>
<proteinExistence type="predicted"/>
<dbReference type="EMBL" id="JAVREJ010000005">
    <property type="protein sequence ID" value="MDT0349960.1"/>
    <property type="molecule type" value="Genomic_DNA"/>
</dbReference>
<keyword evidence="3" id="KW-1185">Reference proteome</keyword>
<evidence type="ECO:0000313" key="3">
    <source>
        <dbReference type="Proteomes" id="UP001183202"/>
    </source>
</evidence>
<protein>
    <submittedName>
        <fullName evidence="2">Uncharacterized protein</fullName>
    </submittedName>
</protein>
<dbReference type="RefSeq" id="WP_311555988.1">
    <property type="nucleotide sequence ID" value="NZ_JAVREJ010000005.1"/>
</dbReference>
<accession>A0ABU2N872</accession>
<feature type="region of interest" description="Disordered" evidence="1">
    <location>
        <begin position="221"/>
        <end position="253"/>
    </location>
</feature>
<sequence>MAALLTFELAEPGHERLVVDTDGTVSYEVLVAAHPAWADRAGTFRATLDPPELRVTEALARDLIDADPRTRGRTEPVVTAYVDGRSATHPLGGPHGTAAELLSDLVDRARQDPVAVVQLAAEVLDGGDVRVAFASVGTEPVTFQVEPASLRVRVQVDGQWRDGRSAPPSRFSLVAPPDGIFPAVLAPASLAPGRTARGLLAVGEQADRLRVVVEGLIEPADGADVEPDDDDLFGSAAPPLRRFRVTSPPAQRP</sequence>
<organism evidence="2 3">
    <name type="scientific">Pseudonocardia charpentierae</name>
    <dbReference type="NCBI Taxonomy" id="3075545"/>
    <lineage>
        <taxon>Bacteria</taxon>
        <taxon>Bacillati</taxon>
        <taxon>Actinomycetota</taxon>
        <taxon>Actinomycetes</taxon>
        <taxon>Pseudonocardiales</taxon>
        <taxon>Pseudonocardiaceae</taxon>
        <taxon>Pseudonocardia</taxon>
    </lineage>
</organism>
<evidence type="ECO:0000256" key="1">
    <source>
        <dbReference type="SAM" id="MobiDB-lite"/>
    </source>
</evidence>